<feature type="transmembrane region" description="Helical" evidence="12">
    <location>
        <begin position="442"/>
        <end position="468"/>
    </location>
</feature>
<keyword evidence="7 12" id="KW-1133">Transmembrane helix</keyword>
<feature type="transmembrane region" description="Helical" evidence="12">
    <location>
        <begin position="313"/>
        <end position="332"/>
    </location>
</feature>
<protein>
    <recommendedName>
        <fullName evidence="10">Trk system potassium uptake protein</fullName>
    </recommendedName>
</protein>
<feature type="binding site" evidence="11">
    <location>
        <position position="103"/>
    </location>
    <ligand>
        <name>K(+)</name>
        <dbReference type="ChEBI" id="CHEBI:29103"/>
    </ligand>
</feature>
<dbReference type="PANTHER" id="PTHR32024:SF3">
    <property type="entry name" value="TRK SYSTEM POTASSIUM UPTAKE PROTEIN"/>
    <property type="match status" value="1"/>
</dbReference>
<feature type="transmembrane region" description="Helical" evidence="12">
    <location>
        <begin position="167"/>
        <end position="189"/>
    </location>
</feature>
<feature type="transmembrane region" description="Helical" evidence="12">
    <location>
        <begin position="64"/>
        <end position="85"/>
    </location>
</feature>
<evidence type="ECO:0000256" key="9">
    <source>
        <dbReference type="ARBA" id="ARBA00023136"/>
    </source>
</evidence>
<dbReference type="PANTHER" id="PTHR32024">
    <property type="entry name" value="TRK SYSTEM POTASSIUM UPTAKE PROTEIN TRKG-RELATED"/>
    <property type="match status" value="1"/>
</dbReference>
<feature type="binding site" evidence="11">
    <location>
        <position position="302"/>
    </location>
    <ligand>
        <name>K(+)</name>
        <dbReference type="ChEBI" id="CHEBI:29103"/>
    </ligand>
</feature>
<keyword evidence="14" id="KW-1185">Reference proteome</keyword>
<feature type="binding site" evidence="11">
    <location>
        <position position="420"/>
    </location>
    <ligand>
        <name>K(+)</name>
        <dbReference type="ChEBI" id="CHEBI:29103"/>
    </ligand>
</feature>
<feature type="binding site" evidence="11">
    <location>
        <position position="419"/>
    </location>
    <ligand>
        <name>K(+)</name>
        <dbReference type="ChEBI" id="CHEBI:29103"/>
    </ligand>
</feature>
<dbReference type="GO" id="GO:0015379">
    <property type="term" value="F:potassium:chloride symporter activity"/>
    <property type="evidence" value="ECO:0007669"/>
    <property type="project" value="InterPro"/>
</dbReference>
<keyword evidence="11" id="KW-0479">Metal-binding</keyword>
<feature type="transmembrane region" description="Helical" evidence="12">
    <location>
        <begin position="124"/>
        <end position="146"/>
    </location>
</feature>
<keyword evidence="4 10" id="KW-0633">Potassium transport</keyword>
<feature type="binding site" evidence="11">
    <location>
        <position position="303"/>
    </location>
    <ligand>
        <name>K(+)</name>
        <dbReference type="ChEBI" id="CHEBI:29103"/>
    </ligand>
</feature>
<feature type="transmembrane region" description="Helical" evidence="12">
    <location>
        <begin position="5"/>
        <end position="26"/>
    </location>
</feature>
<evidence type="ECO:0000256" key="1">
    <source>
        <dbReference type="ARBA" id="ARBA00004651"/>
    </source>
</evidence>
<evidence type="ECO:0000256" key="5">
    <source>
        <dbReference type="ARBA" id="ARBA00022692"/>
    </source>
</evidence>
<evidence type="ECO:0000256" key="6">
    <source>
        <dbReference type="ARBA" id="ARBA00022958"/>
    </source>
</evidence>
<dbReference type="PIRSF" id="PIRSF006247">
    <property type="entry name" value="TrkH"/>
    <property type="match status" value="1"/>
</dbReference>
<evidence type="ECO:0000256" key="11">
    <source>
        <dbReference type="PIRSR" id="PIRSR006247-1"/>
    </source>
</evidence>
<feature type="transmembrane region" description="Helical" evidence="12">
    <location>
        <begin position="32"/>
        <end position="52"/>
    </location>
</feature>
<keyword evidence="9 10" id="KW-0472">Membrane</keyword>
<comment type="similarity">
    <text evidence="10">Belongs to the TrkH potassium transport family.</text>
</comment>
<feature type="transmembrane region" description="Helical" evidence="12">
    <location>
        <begin position="226"/>
        <end position="247"/>
    </location>
</feature>
<dbReference type="GO" id="GO:0046872">
    <property type="term" value="F:metal ion binding"/>
    <property type="evidence" value="ECO:0007669"/>
    <property type="project" value="UniProtKB-KW"/>
</dbReference>
<evidence type="ECO:0000256" key="7">
    <source>
        <dbReference type="ARBA" id="ARBA00022989"/>
    </source>
</evidence>
<evidence type="ECO:0000313" key="14">
    <source>
        <dbReference type="Proteomes" id="UP000207598"/>
    </source>
</evidence>
<organism evidence="13 14">
    <name type="scientific">Maliponia aquimaris</name>
    <dbReference type="NCBI Taxonomy" id="1673631"/>
    <lineage>
        <taxon>Bacteria</taxon>
        <taxon>Pseudomonadati</taxon>
        <taxon>Pseudomonadota</taxon>
        <taxon>Alphaproteobacteria</taxon>
        <taxon>Rhodobacterales</taxon>
        <taxon>Paracoccaceae</taxon>
        <taxon>Maliponia</taxon>
    </lineage>
</organism>
<keyword evidence="6 10" id="KW-0630">Potassium</keyword>
<evidence type="ECO:0000313" key="13">
    <source>
        <dbReference type="EMBL" id="SMX33463.1"/>
    </source>
</evidence>
<keyword evidence="5 12" id="KW-0812">Transmembrane</keyword>
<feature type="binding site" evidence="11">
    <location>
        <position position="102"/>
    </location>
    <ligand>
        <name>K(+)</name>
        <dbReference type="ChEBI" id="CHEBI:29103"/>
    </ligand>
</feature>
<evidence type="ECO:0000256" key="3">
    <source>
        <dbReference type="ARBA" id="ARBA00022475"/>
    </source>
</evidence>
<feature type="binding site" evidence="11">
    <location>
        <position position="210"/>
    </location>
    <ligand>
        <name>K(+)</name>
        <dbReference type="ChEBI" id="CHEBI:29103"/>
    </ligand>
</feature>
<evidence type="ECO:0000256" key="10">
    <source>
        <dbReference type="PIRNR" id="PIRNR006247"/>
    </source>
</evidence>
<evidence type="ECO:0000256" key="12">
    <source>
        <dbReference type="SAM" id="Phobius"/>
    </source>
</evidence>
<name>A0A238JSL6_9RHOB</name>
<comment type="function">
    <text evidence="10">Low-affinity potassium transport system. Interacts with Trk system potassium uptake protein TrkA.</text>
</comment>
<accession>A0A238JSL6</accession>
<dbReference type="GO" id="GO:0005886">
    <property type="term" value="C:plasma membrane"/>
    <property type="evidence" value="ECO:0007669"/>
    <property type="project" value="UniProtKB-SubCell"/>
</dbReference>
<evidence type="ECO:0000256" key="2">
    <source>
        <dbReference type="ARBA" id="ARBA00022448"/>
    </source>
</evidence>
<dbReference type="InterPro" id="IPR004772">
    <property type="entry name" value="TrkH"/>
</dbReference>
<keyword evidence="8 10" id="KW-0406">Ion transport</keyword>
<dbReference type="AlphaFoldDB" id="A0A238JSL6"/>
<feature type="transmembrane region" description="Helical" evidence="12">
    <location>
        <begin position="259"/>
        <end position="279"/>
    </location>
</feature>
<reference evidence="13 14" key="1">
    <citation type="submission" date="2017-05" db="EMBL/GenBank/DDBJ databases">
        <authorList>
            <person name="Song R."/>
            <person name="Chenine A.L."/>
            <person name="Ruprecht R.M."/>
        </authorList>
    </citation>
    <scope>NUCLEOTIDE SEQUENCE [LARGE SCALE GENOMIC DNA]</scope>
    <source>
        <strain evidence="13 14">CECT 8898</strain>
    </source>
</reference>
<keyword evidence="3 10" id="KW-1003">Cell membrane</keyword>
<sequence>MSLVILANGVLLLGMSVLMALIAALFADTREVFLDAALLSGLVGGLVALAVANRKDAFRLVHSFLLTSSIWVCGAAAGALPLWLWGLVPVDAFFEAMSGITTTGSTVMTGLDDTPKGLLLWRAILQWLGGIGFIVAGIAVLPILRVGGMQLFRTESSERGEKEMATAARFASATFWVYLVLTVICLVVYRAGGMTRFEALVHALTTLSTGGYSTSDASFGQFDSAFLQWAGTFFMLAGAVPFAWYIRMLTGKGLQNEQVRALLILFAVSIAGLTAWRVWTSAAGVEESLRQVAFNVVSVVTTTGYATTDYTTWGPFAAAAFLMLTALGGCSGSTSGGAKMMRWIVFFRVTRQRLARIRHPSLVRVTRYDGRIVQDDVGTGVAVFFVLYGTTILALAMALDLYGLDLTTSFSGALTAVANVGPGIGDVIGPAGTFQSLPEGAKWLLCFGMFAGRLEMMTVFVLFSGAFWREAL</sequence>
<dbReference type="RefSeq" id="WP_094019337.1">
    <property type="nucleotide sequence ID" value="NZ_FXYF01000001.1"/>
</dbReference>
<keyword evidence="10" id="KW-0997">Cell inner membrane</keyword>
<keyword evidence="2 10" id="KW-0813">Transport</keyword>
<dbReference type="OrthoDB" id="9810952at2"/>
<comment type="subcellular location">
    <subcellularLocation>
        <location evidence="10">Cell inner membrane</location>
        <topology evidence="10">Multi-pass membrane protein</topology>
    </subcellularLocation>
    <subcellularLocation>
        <location evidence="1">Cell membrane</location>
        <topology evidence="1">Multi-pass membrane protein</topology>
    </subcellularLocation>
</comment>
<feature type="transmembrane region" description="Helical" evidence="12">
    <location>
        <begin position="377"/>
        <end position="399"/>
    </location>
</feature>
<dbReference type="EMBL" id="FXYF01000001">
    <property type="protein sequence ID" value="SMX33463.1"/>
    <property type="molecule type" value="Genomic_DNA"/>
</dbReference>
<dbReference type="Pfam" id="PF02386">
    <property type="entry name" value="TrkH"/>
    <property type="match status" value="1"/>
</dbReference>
<evidence type="ECO:0000256" key="8">
    <source>
        <dbReference type="ARBA" id="ARBA00023065"/>
    </source>
</evidence>
<dbReference type="InterPro" id="IPR003445">
    <property type="entry name" value="Cat_transpt"/>
</dbReference>
<gene>
    <name evidence="13" type="primary">trkG_1</name>
    <name evidence="13" type="ORF">MAA8898_00470</name>
</gene>
<proteinExistence type="inferred from homology"/>
<dbReference type="Proteomes" id="UP000207598">
    <property type="component" value="Unassembled WGS sequence"/>
</dbReference>
<evidence type="ECO:0000256" key="4">
    <source>
        <dbReference type="ARBA" id="ARBA00022538"/>
    </source>
</evidence>